<feature type="non-terminal residue" evidence="1">
    <location>
        <position position="1"/>
    </location>
</feature>
<evidence type="ECO:0008006" key="2">
    <source>
        <dbReference type="Google" id="ProtNLM"/>
    </source>
</evidence>
<dbReference type="OrthoDB" id="6140090at2759"/>
<dbReference type="PANTHER" id="PTHR45913:SF22">
    <property type="entry name" value="SCAN BOX DOMAIN-CONTAINING PROTEIN"/>
    <property type="match status" value="1"/>
</dbReference>
<protein>
    <recommendedName>
        <fullName evidence="2">HAT C-terminal dimerisation domain-containing protein</fullName>
    </recommendedName>
</protein>
<dbReference type="AlphaFoldDB" id="A0A0L8HF16"/>
<proteinExistence type="predicted"/>
<dbReference type="STRING" id="37653.A0A0L8HF16"/>
<dbReference type="PANTHER" id="PTHR45913">
    <property type="entry name" value="EPM2A-INTERACTING PROTEIN 1"/>
    <property type="match status" value="1"/>
</dbReference>
<evidence type="ECO:0000313" key="1">
    <source>
        <dbReference type="EMBL" id="KOF87841.1"/>
    </source>
</evidence>
<dbReference type="EMBL" id="KQ418309">
    <property type="protein sequence ID" value="KOF87841.1"/>
    <property type="molecule type" value="Genomic_DNA"/>
</dbReference>
<name>A0A0L8HF16_OCTBM</name>
<reference evidence="1" key="1">
    <citation type="submission" date="2015-07" db="EMBL/GenBank/DDBJ databases">
        <title>MeaNS - Measles Nucleotide Surveillance Program.</title>
        <authorList>
            <person name="Tran T."/>
            <person name="Druce J."/>
        </authorList>
    </citation>
    <scope>NUCLEOTIDE SEQUENCE</scope>
    <source>
        <strain evidence="1">UCB-OBI-ISO-001</strain>
        <tissue evidence="1">Gonad</tissue>
    </source>
</reference>
<gene>
    <name evidence="1" type="ORF">OCBIM_22016000mg</name>
</gene>
<accession>A0A0L8HF16</accession>
<organism evidence="1">
    <name type="scientific">Octopus bimaculoides</name>
    <name type="common">California two-spotted octopus</name>
    <dbReference type="NCBI Taxonomy" id="37653"/>
    <lineage>
        <taxon>Eukaryota</taxon>
        <taxon>Metazoa</taxon>
        <taxon>Spiralia</taxon>
        <taxon>Lophotrochozoa</taxon>
        <taxon>Mollusca</taxon>
        <taxon>Cephalopoda</taxon>
        <taxon>Coleoidea</taxon>
        <taxon>Octopodiformes</taxon>
        <taxon>Octopoda</taxon>
        <taxon>Incirrata</taxon>
        <taxon>Octopodidae</taxon>
        <taxon>Octopus</taxon>
    </lineage>
</organism>
<sequence length="255" mass="29569">VRYVRNKRLENEFLFCETLNTRTTAYHIFHKVDQFNTHGINWENVVGVCTDGVPAILDCLSGLQTMVKEKSPNTIVNYVNLVLQGKVITVVHYHKKKMTAFKMKFYLCYSKLECENFVPFPNFNTFLDEDGLQADADIFDIMKQHVLSLLAEIQRYFPDFIDLLNDGDAKDAFRNMCCTEFWIEMMQSYPDVAKLALKFVVPFRTAYECGMAFATSLRVKTKAHNKLDVAHDMWVALSKTQRDIDDILQTKHPSH</sequence>